<dbReference type="InterPro" id="IPR002601">
    <property type="entry name" value="C6_domain"/>
</dbReference>
<sequence>MALSHLLLLSSLLQSLHSCVPTSPGGIPTPITCSQLCPAGSFFTTTPPMVDSITIQGPCSVRTLTCTIIPPYTNAVIMYNGGSTITVTGSGTATLPITCNTAGTAWIYMGTAITSASCAIF</sequence>
<dbReference type="PANTHER" id="PTHR21629:SF5">
    <property type="entry name" value="C6 DOMAIN-CONTAINING PROTEIN"/>
    <property type="match status" value="1"/>
</dbReference>
<reference evidence="2" key="1">
    <citation type="journal article" date="2008" name="Nat. Genet.">
        <title>The Pristionchus pacificus genome provides a unique perspective on nematode lifestyle and parasitism.</title>
        <authorList>
            <person name="Dieterich C."/>
            <person name="Clifton S.W."/>
            <person name="Schuster L.N."/>
            <person name="Chinwalla A."/>
            <person name="Delehaunty K."/>
            <person name="Dinkelacker I."/>
            <person name="Fulton L."/>
            <person name="Fulton R."/>
            <person name="Godfrey J."/>
            <person name="Minx P."/>
            <person name="Mitreva M."/>
            <person name="Roeseler W."/>
            <person name="Tian H."/>
            <person name="Witte H."/>
            <person name="Yang S.P."/>
            <person name="Wilson R.K."/>
            <person name="Sommer R.J."/>
        </authorList>
    </citation>
    <scope>NUCLEOTIDE SEQUENCE [LARGE SCALE GENOMIC DNA]</scope>
    <source>
        <strain evidence="2">PS312</strain>
    </source>
</reference>
<dbReference type="PANTHER" id="PTHR21629">
    <property type="entry name" value="C6 DOMAIN-CONTAINING PROTEIN"/>
    <property type="match status" value="1"/>
</dbReference>
<dbReference type="AlphaFoldDB" id="A0A2A6CBF8"/>
<proteinExistence type="predicted"/>
<reference evidence="1" key="2">
    <citation type="submission" date="2022-06" db="UniProtKB">
        <authorList>
            <consortium name="EnsemblMetazoa"/>
        </authorList>
    </citation>
    <scope>IDENTIFICATION</scope>
    <source>
        <strain evidence="1">PS312</strain>
    </source>
</reference>
<accession>A0A2A6CBF8</accession>
<evidence type="ECO:0000313" key="1">
    <source>
        <dbReference type="EnsemblMetazoa" id="PPA31587.1"/>
    </source>
</evidence>
<gene>
    <name evidence="1" type="primary">WBGene00204452</name>
</gene>
<dbReference type="Proteomes" id="UP000005239">
    <property type="component" value="Unassembled WGS sequence"/>
</dbReference>
<accession>A0A8R1UN70</accession>
<dbReference type="EnsemblMetazoa" id="PPA31587.1">
    <property type="protein sequence ID" value="PPA31587.1"/>
    <property type="gene ID" value="WBGene00204452"/>
</dbReference>
<organism evidence="1 2">
    <name type="scientific">Pristionchus pacificus</name>
    <name type="common">Parasitic nematode worm</name>
    <dbReference type="NCBI Taxonomy" id="54126"/>
    <lineage>
        <taxon>Eukaryota</taxon>
        <taxon>Metazoa</taxon>
        <taxon>Ecdysozoa</taxon>
        <taxon>Nematoda</taxon>
        <taxon>Chromadorea</taxon>
        <taxon>Rhabditida</taxon>
        <taxon>Rhabditina</taxon>
        <taxon>Diplogasteromorpha</taxon>
        <taxon>Diplogasteroidea</taxon>
        <taxon>Neodiplogasteridae</taxon>
        <taxon>Pristionchus</taxon>
    </lineage>
</organism>
<keyword evidence="2" id="KW-1185">Reference proteome</keyword>
<name>A0A2A6CBF8_PRIPA</name>
<protein>
    <submittedName>
        <fullName evidence="1">C6 domain-containing protein</fullName>
    </submittedName>
</protein>
<evidence type="ECO:0000313" key="2">
    <source>
        <dbReference type="Proteomes" id="UP000005239"/>
    </source>
</evidence>
<dbReference type="Pfam" id="PF01681">
    <property type="entry name" value="C6"/>
    <property type="match status" value="1"/>
</dbReference>